<protein>
    <submittedName>
        <fullName evidence="1">Uncharacterized protein</fullName>
    </submittedName>
</protein>
<dbReference type="Proteomes" id="UP000523007">
    <property type="component" value="Unassembled WGS sequence"/>
</dbReference>
<dbReference type="EMBL" id="JACHJT010000002">
    <property type="protein sequence ID" value="MBB4935356.1"/>
    <property type="molecule type" value="Genomic_DNA"/>
</dbReference>
<gene>
    <name evidence="1" type="ORF">F4561_006250</name>
</gene>
<organism evidence="1 2">
    <name type="scientific">Lipingzhangella halophila</name>
    <dbReference type="NCBI Taxonomy" id="1783352"/>
    <lineage>
        <taxon>Bacteria</taxon>
        <taxon>Bacillati</taxon>
        <taxon>Actinomycetota</taxon>
        <taxon>Actinomycetes</taxon>
        <taxon>Streptosporangiales</taxon>
        <taxon>Nocardiopsidaceae</taxon>
        <taxon>Lipingzhangella</taxon>
    </lineage>
</organism>
<dbReference type="RefSeq" id="WP_376773825.1">
    <property type="nucleotide sequence ID" value="NZ_JACHJT010000002.1"/>
</dbReference>
<sequence>MSGSGVPNHLTFVTVCLSESSLGFFESRTAESEVKSATSTQLFELGAL</sequence>
<reference evidence="1 2" key="1">
    <citation type="submission" date="2020-08" db="EMBL/GenBank/DDBJ databases">
        <title>Sequencing the genomes of 1000 actinobacteria strains.</title>
        <authorList>
            <person name="Klenk H.-P."/>
        </authorList>
    </citation>
    <scope>NUCLEOTIDE SEQUENCE [LARGE SCALE GENOMIC DNA]</scope>
    <source>
        <strain evidence="1 2">DSM 102030</strain>
    </source>
</reference>
<accession>A0A7W7W646</accession>
<evidence type="ECO:0000313" key="1">
    <source>
        <dbReference type="EMBL" id="MBB4935356.1"/>
    </source>
</evidence>
<dbReference type="AlphaFoldDB" id="A0A7W7W646"/>
<evidence type="ECO:0000313" key="2">
    <source>
        <dbReference type="Proteomes" id="UP000523007"/>
    </source>
</evidence>
<keyword evidence="2" id="KW-1185">Reference proteome</keyword>
<proteinExistence type="predicted"/>
<comment type="caution">
    <text evidence="1">The sequence shown here is derived from an EMBL/GenBank/DDBJ whole genome shotgun (WGS) entry which is preliminary data.</text>
</comment>
<name>A0A7W7W646_9ACTN</name>